<gene>
    <name evidence="1" type="ORF">LZ496_01360</name>
</gene>
<dbReference type="SUPFAM" id="SSF55144">
    <property type="entry name" value="LigT-like"/>
    <property type="match status" value="1"/>
</dbReference>
<name>A0ABT0RR41_9SPHN</name>
<organism evidence="1 2">
    <name type="scientific">Sphingomonas caseinilyticus</name>
    <dbReference type="NCBI Taxonomy" id="2908205"/>
    <lineage>
        <taxon>Bacteria</taxon>
        <taxon>Pseudomonadati</taxon>
        <taxon>Pseudomonadota</taxon>
        <taxon>Alphaproteobacteria</taxon>
        <taxon>Sphingomonadales</taxon>
        <taxon>Sphingomonadaceae</taxon>
        <taxon>Sphingomonas</taxon>
    </lineage>
</organism>
<reference evidence="1 2" key="1">
    <citation type="submission" date="2022-05" db="EMBL/GenBank/DDBJ databases">
        <authorList>
            <person name="Jo J.-H."/>
            <person name="Im W.-T."/>
        </authorList>
    </citation>
    <scope>NUCLEOTIDE SEQUENCE [LARGE SCALE GENOMIC DNA]</scope>
    <source>
        <strain evidence="1 2">NSE70-1</strain>
    </source>
</reference>
<dbReference type="EMBL" id="JAMGBA010000001">
    <property type="protein sequence ID" value="MCL6697436.1"/>
    <property type="molecule type" value="Genomic_DNA"/>
</dbReference>
<dbReference type="Gene3D" id="3.90.1140.10">
    <property type="entry name" value="Cyclic phosphodiesterase"/>
    <property type="match status" value="1"/>
</dbReference>
<accession>A0ABT0RR41</accession>
<dbReference type="Proteomes" id="UP001203410">
    <property type="component" value="Unassembled WGS sequence"/>
</dbReference>
<keyword evidence="1" id="KW-0436">Ligase</keyword>
<keyword evidence="2" id="KW-1185">Reference proteome</keyword>
<dbReference type="GO" id="GO:0016874">
    <property type="term" value="F:ligase activity"/>
    <property type="evidence" value="ECO:0007669"/>
    <property type="project" value="UniProtKB-KW"/>
</dbReference>
<dbReference type="InterPro" id="IPR009097">
    <property type="entry name" value="Cyclic_Pdiesterase"/>
</dbReference>
<dbReference type="Pfam" id="PF13563">
    <property type="entry name" value="2_5_RNA_ligase2"/>
    <property type="match status" value="1"/>
</dbReference>
<protein>
    <submittedName>
        <fullName evidence="1">2'-5' RNA ligase family protein</fullName>
    </submittedName>
</protein>
<sequence>MAGPLIVTAQFAKDDHAWLEGLRRAHYPFDQNRVPVHLTMFQGLPPSAEEEVRHQLALHVAAPPPRASIEGLMNLSSGVAYRVVSDELESIRDSIADHFHGMLCAPDAGGWRPHITIQNKVSAREAKALLDKLERDFRPRPLGISGLLLHRYRGGPWETLATYKFRGAS</sequence>
<comment type="caution">
    <text evidence="1">The sequence shown here is derived from an EMBL/GenBank/DDBJ whole genome shotgun (WGS) entry which is preliminary data.</text>
</comment>
<evidence type="ECO:0000313" key="2">
    <source>
        <dbReference type="Proteomes" id="UP001203410"/>
    </source>
</evidence>
<proteinExistence type="predicted"/>
<dbReference type="RefSeq" id="WP_249902806.1">
    <property type="nucleotide sequence ID" value="NZ_JAMGBA010000001.1"/>
</dbReference>
<evidence type="ECO:0000313" key="1">
    <source>
        <dbReference type="EMBL" id="MCL6697436.1"/>
    </source>
</evidence>